<evidence type="ECO:0000313" key="3">
    <source>
        <dbReference type="EMBL" id="KXS11872.1"/>
    </source>
</evidence>
<accession>A0A139A4X9</accession>
<evidence type="ECO:0000259" key="2">
    <source>
        <dbReference type="Pfam" id="PF11626"/>
    </source>
</evidence>
<evidence type="ECO:0000313" key="4">
    <source>
        <dbReference type="Proteomes" id="UP000070544"/>
    </source>
</evidence>
<gene>
    <name evidence="3" type="ORF">M427DRAFT_415478</name>
</gene>
<feature type="compositionally biased region" description="Polar residues" evidence="1">
    <location>
        <begin position="104"/>
        <end position="117"/>
    </location>
</feature>
<proteinExistence type="predicted"/>
<name>A0A139A4X9_GONPJ</name>
<dbReference type="Proteomes" id="UP000070544">
    <property type="component" value="Unassembled WGS sequence"/>
</dbReference>
<feature type="compositionally biased region" description="Polar residues" evidence="1">
    <location>
        <begin position="126"/>
        <end position="136"/>
    </location>
</feature>
<feature type="compositionally biased region" description="Polar residues" evidence="1">
    <location>
        <begin position="1"/>
        <end position="29"/>
    </location>
</feature>
<feature type="region of interest" description="Disordered" evidence="1">
    <location>
        <begin position="1"/>
        <end position="73"/>
    </location>
</feature>
<protein>
    <recommendedName>
        <fullName evidence="2">TRF2-interacting telomeric protein/Rap1 C-terminal domain-containing protein</fullName>
    </recommendedName>
</protein>
<dbReference type="InterPro" id="IPR021661">
    <property type="entry name" value="Rap1_C"/>
</dbReference>
<reference evidence="3 4" key="1">
    <citation type="journal article" date="2015" name="Genome Biol. Evol.">
        <title>Phylogenomic analyses indicate that early fungi evolved digesting cell walls of algal ancestors of land plants.</title>
        <authorList>
            <person name="Chang Y."/>
            <person name="Wang S."/>
            <person name="Sekimoto S."/>
            <person name="Aerts A.L."/>
            <person name="Choi C."/>
            <person name="Clum A."/>
            <person name="LaButti K.M."/>
            <person name="Lindquist E.A."/>
            <person name="Yee Ngan C."/>
            <person name="Ohm R.A."/>
            <person name="Salamov A.A."/>
            <person name="Grigoriev I.V."/>
            <person name="Spatafora J.W."/>
            <person name="Berbee M.L."/>
        </authorList>
    </citation>
    <scope>NUCLEOTIDE SEQUENCE [LARGE SCALE GENOMIC DNA]</scope>
    <source>
        <strain evidence="3 4">JEL478</strain>
    </source>
</reference>
<dbReference type="Pfam" id="PF11626">
    <property type="entry name" value="Rap1_C"/>
    <property type="match status" value="1"/>
</dbReference>
<organism evidence="3 4">
    <name type="scientific">Gonapodya prolifera (strain JEL478)</name>
    <name type="common">Monoblepharis prolifera</name>
    <dbReference type="NCBI Taxonomy" id="1344416"/>
    <lineage>
        <taxon>Eukaryota</taxon>
        <taxon>Fungi</taxon>
        <taxon>Fungi incertae sedis</taxon>
        <taxon>Chytridiomycota</taxon>
        <taxon>Chytridiomycota incertae sedis</taxon>
        <taxon>Monoblepharidomycetes</taxon>
        <taxon>Monoblepharidales</taxon>
        <taxon>Gonapodyaceae</taxon>
        <taxon>Gonapodya</taxon>
    </lineage>
</organism>
<dbReference type="EMBL" id="KQ965794">
    <property type="protein sequence ID" value="KXS11872.1"/>
    <property type="molecule type" value="Genomic_DNA"/>
</dbReference>
<keyword evidence="4" id="KW-1185">Reference proteome</keyword>
<dbReference type="AlphaFoldDB" id="A0A139A4X9"/>
<sequence length="258" mass="27913">MAQGVLNSHGASTQKSISQRSPESHSSGTVAPPVASGSLQRRPKLGTGKAPAPHMATSEPPLGNGFTSNQGVLELPDEPSAEQLALEARLLAKGKARAARKTAQSVAGRSISISGTDGQDMFPDPTVSQPKGQQTMVPRRSALKGSRVAPRDVESEKLDPDVAQWEEKFNELVATYELAPVREAIYMTMANLDVARALLEVGSNNLEDLPNEIRRLVWTEQDDATLRGSNTEAINALTEERGPIKIKKRIQWIFSQEK</sequence>
<evidence type="ECO:0000256" key="1">
    <source>
        <dbReference type="SAM" id="MobiDB-lite"/>
    </source>
</evidence>
<feature type="region of interest" description="Disordered" evidence="1">
    <location>
        <begin position="99"/>
        <end position="155"/>
    </location>
</feature>
<dbReference type="Gene3D" id="1.10.10.2170">
    <property type="match status" value="1"/>
</dbReference>
<feature type="domain" description="TRF2-interacting telomeric protein/Rap1 C-terminal" evidence="2">
    <location>
        <begin position="176"/>
        <end position="253"/>
    </location>
</feature>
<dbReference type="InterPro" id="IPR038104">
    <property type="entry name" value="Rap1_C_sf"/>
</dbReference>